<evidence type="ECO:0000313" key="1">
    <source>
        <dbReference type="EMBL" id="KIH65684.1"/>
    </source>
</evidence>
<sequence>MRSVARSTDRVMLEISRLTQGRCRLGARLSMDQVGWTCLMPRNDNRWAGAVKGWTPWNVKSTKGKSLTRWSNFSTKPFEETYNALHVPSNRYDPLENSG</sequence>
<dbReference type="AlphaFoldDB" id="A0A0C2H279"/>
<protein>
    <submittedName>
        <fullName evidence="1">Uncharacterized protein</fullName>
    </submittedName>
</protein>
<accession>A0A0C2H279</accession>
<evidence type="ECO:0000313" key="2">
    <source>
        <dbReference type="Proteomes" id="UP000054047"/>
    </source>
</evidence>
<organism evidence="1 2">
    <name type="scientific">Ancylostoma duodenale</name>
    <dbReference type="NCBI Taxonomy" id="51022"/>
    <lineage>
        <taxon>Eukaryota</taxon>
        <taxon>Metazoa</taxon>
        <taxon>Ecdysozoa</taxon>
        <taxon>Nematoda</taxon>
        <taxon>Chromadorea</taxon>
        <taxon>Rhabditida</taxon>
        <taxon>Rhabditina</taxon>
        <taxon>Rhabditomorpha</taxon>
        <taxon>Strongyloidea</taxon>
        <taxon>Ancylostomatidae</taxon>
        <taxon>Ancylostomatinae</taxon>
        <taxon>Ancylostoma</taxon>
    </lineage>
</organism>
<reference evidence="1 2" key="1">
    <citation type="submission" date="2013-12" db="EMBL/GenBank/DDBJ databases">
        <title>Draft genome of the parsitic nematode Ancylostoma duodenale.</title>
        <authorList>
            <person name="Mitreva M."/>
        </authorList>
    </citation>
    <scope>NUCLEOTIDE SEQUENCE [LARGE SCALE GENOMIC DNA]</scope>
    <source>
        <strain evidence="1 2">Zhejiang</strain>
    </source>
</reference>
<keyword evidence="2" id="KW-1185">Reference proteome</keyword>
<dbReference type="EMBL" id="KN727435">
    <property type="protein sequence ID" value="KIH65684.1"/>
    <property type="molecule type" value="Genomic_DNA"/>
</dbReference>
<dbReference type="OrthoDB" id="5857431at2759"/>
<name>A0A0C2H279_9BILA</name>
<gene>
    <name evidence="1" type="ORF">ANCDUO_03992</name>
</gene>
<dbReference type="Proteomes" id="UP000054047">
    <property type="component" value="Unassembled WGS sequence"/>
</dbReference>
<proteinExistence type="predicted"/>